<feature type="transmembrane region" description="Helical" evidence="6">
    <location>
        <begin position="126"/>
        <end position="143"/>
    </location>
</feature>
<keyword evidence="2" id="KW-1003">Cell membrane</keyword>
<feature type="transmembrane region" description="Helical" evidence="6">
    <location>
        <begin position="210"/>
        <end position="229"/>
    </location>
</feature>
<feature type="transmembrane region" description="Helical" evidence="6">
    <location>
        <begin position="70"/>
        <end position="87"/>
    </location>
</feature>
<keyword evidence="4 6" id="KW-1133">Transmembrane helix</keyword>
<dbReference type="PANTHER" id="PTHR42920:SF5">
    <property type="entry name" value="EAMA DOMAIN-CONTAINING PROTEIN"/>
    <property type="match status" value="1"/>
</dbReference>
<dbReference type="InterPro" id="IPR037185">
    <property type="entry name" value="EmrE-like"/>
</dbReference>
<evidence type="ECO:0000256" key="1">
    <source>
        <dbReference type="ARBA" id="ARBA00004651"/>
    </source>
</evidence>
<evidence type="ECO:0000313" key="8">
    <source>
        <dbReference type="EMBL" id="CAB4782124.1"/>
    </source>
</evidence>
<evidence type="ECO:0000259" key="7">
    <source>
        <dbReference type="Pfam" id="PF00892"/>
    </source>
</evidence>
<protein>
    <submittedName>
        <fullName evidence="8">Unannotated protein</fullName>
    </submittedName>
</protein>
<feature type="domain" description="EamA" evidence="7">
    <location>
        <begin position="16"/>
        <end position="142"/>
    </location>
</feature>
<comment type="subcellular location">
    <subcellularLocation>
        <location evidence="1">Cell membrane</location>
        <topology evidence="1">Multi-pass membrane protein</topology>
    </subcellularLocation>
</comment>
<name>A0A6J6WFT5_9ZZZZ</name>
<organism evidence="8">
    <name type="scientific">freshwater metagenome</name>
    <dbReference type="NCBI Taxonomy" id="449393"/>
    <lineage>
        <taxon>unclassified sequences</taxon>
        <taxon>metagenomes</taxon>
        <taxon>ecological metagenomes</taxon>
    </lineage>
</organism>
<accession>A0A6J6WFT5</accession>
<feature type="transmembrane region" description="Helical" evidence="6">
    <location>
        <begin position="42"/>
        <end position="58"/>
    </location>
</feature>
<reference evidence="8" key="1">
    <citation type="submission" date="2020-05" db="EMBL/GenBank/DDBJ databases">
        <authorList>
            <person name="Chiriac C."/>
            <person name="Salcher M."/>
            <person name="Ghai R."/>
            <person name="Kavagutti S V."/>
        </authorList>
    </citation>
    <scope>NUCLEOTIDE SEQUENCE</scope>
</reference>
<dbReference type="Pfam" id="PF00892">
    <property type="entry name" value="EamA"/>
    <property type="match status" value="2"/>
</dbReference>
<gene>
    <name evidence="8" type="ORF">UFOPK2918_01014</name>
</gene>
<feature type="transmembrane region" description="Helical" evidence="6">
    <location>
        <begin position="99"/>
        <end position="119"/>
    </location>
</feature>
<feature type="transmembrane region" description="Helical" evidence="6">
    <location>
        <begin position="179"/>
        <end position="198"/>
    </location>
</feature>
<feature type="transmembrane region" description="Helical" evidence="6">
    <location>
        <begin position="12"/>
        <end position="30"/>
    </location>
</feature>
<feature type="domain" description="EamA" evidence="7">
    <location>
        <begin position="150"/>
        <end position="283"/>
    </location>
</feature>
<dbReference type="EMBL" id="CAEZZT010000077">
    <property type="protein sequence ID" value="CAB4782124.1"/>
    <property type="molecule type" value="Genomic_DNA"/>
</dbReference>
<keyword evidence="5 6" id="KW-0472">Membrane</keyword>
<dbReference type="AlphaFoldDB" id="A0A6J6WFT5"/>
<evidence type="ECO:0000256" key="6">
    <source>
        <dbReference type="SAM" id="Phobius"/>
    </source>
</evidence>
<evidence type="ECO:0000256" key="5">
    <source>
        <dbReference type="ARBA" id="ARBA00023136"/>
    </source>
</evidence>
<dbReference type="PANTHER" id="PTHR42920">
    <property type="entry name" value="OS03G0707200 PROTEIN-RELATED"/>
    <property type="match status" value="1"/>
</dbReference>
<evidence type="ECO:0000256" key="2">
    <source>
        <dbReference type="ARBA" id="ARBA00022475"/>
    </source>
</evidence>
<proteinExistence type="predicted"/>
<dbReference type="InterPro" id="IPR051258">
    <property type="entry name" value="Diverse_Substrate_Transporter"/>
</dbReference>
<feature type="transmembrane region" description="Helical" evidence="6">
    <location>
        <begin position="241"/>
        <end position="260"/>
    </location>
</feature>
<feature type="transmembrane region" description="Helical" evidence="6">
    <location>
        <begin position="149"/>
        <end position="167"/>
    </location>
</feature>
<evidence type="ECO:0000256" key="4">
    <source>
        <dbReference type="ARBA" id="ARBA00022989"/>
    </source>
</evidence>
<dbReference type="SUPFAM" id="SSF103481">
    <property type="entry name" value="Multidrug resistance efflux transporter EmrE"/>
    <property type="match status" value="2"/>
</dbReference>
<evidence type="ECO:0000256" key="3">
    <source>
        <dbReference type="ARBA" id="ARBA00022692"/>
    </source>
</evidence>
<keyword evidence="3 6" id="KW-0812">Transmembrane</keyword>
<dbReference type="GO" id="GO:0005886">
    <property type="term" value="C:plasma membrane"/>
    <property type="evidence" value="ECO:0007669"/>
    <property type="project" value="UniProtKB-SubCell"/>
</dbReference>
<sequence length="288" mass="31340">MSNAKHLFRMKLAPWALLTVAMAWGWAFVIMKDAIQRQSVNNFLFTRFVLGVVAMILIRPQVLKLINKDLLLRAGTAGIFLGFGYIFQTLGLERTGAAITGFVTGLYIVLTPLFAWLFLKEKISRFVWICIAIATIGLGFLSIHGFSVGFGQLLVFVSAIFYALHIISLSQWSSGRDPYAMTLVQLVMCAFLAGIASIPGGYSPPPDSGVWGVVVFTSIFATAIAFIIQTWAQAHMTSTKVAVILTMEVVFAAIFAIAFGGEVLTLQSAIGGILVVGAMYLIVIKEEK</sequence>
<feature type="transmembrane region" description="Helical" evidence="6">
    <location>
        <begin position="266"/>
        <end position="284"/>
    </location>
</feature>
<dbReference type="InterPro" id="IPR000620">
    <property type="entry name" value="EamA_dom"/>
</dbReference>